<sequence length="314" mass="37042">MKTFRLIRMALLAVVMSINFTSCSDDDEEPIKNDDGIITNQKRLMEIKETNAEGSIEIYTFSYDSKGRLISVTDSWNDKEYYTTRFTWGNNTIIATSDDDDANTYTLTDNLVRKQQGDGEYSKIFTYNSSNQLIKVDEMDERHSSDDCSYTYTWDNGKMTKYIYKENNSENSYVYEYTYNGKTCKGWFPNIEDESWTPLDDDYIFFAHPELIGMRTNQLPEQIFNKYTDKSEYYDEYYKETCKYEYTDEETTKFDYTLNKDGYLESCTVTYTSVETTKRSFTDKNGDGVITDDERNVTETRTETDITIYSFKWE</sequence>
<feature type="chain" id="PRO_5036069519" evidence="1">
    <location>
        <begin position="25"/>
        <end position="314"/>
    </location>
</feature>
<reference evidence="4 5" key="1">
    <citation type="submission" date="2018-08" db="EMBL/GenBank/DDBJ databases">
        <title>A genome reference for cultivated species of the human gut microbiota.</title>
        <authorList>
            <person name="Zou Y."/>
            <person name="Xue W."/>
            <person name="Luo G."/>
        </authorList>
    </citation>
    <scope>NUCLEOTIDE SEQUENCE [LARGE SCALE GENOMIC DNA]</scope>
    <source>
        <strain evidence="3 5">AM27-46</strain>
        <strain evidence="2 4">TM10-17</strain>
    </source>
</reference>
<comment type="caution">
    <text evidence="2">The sequence shown here is derived from an EMBL/GenBank/DDBJ whole genome shotgun (WGS) entry which is preliminary data.</text>
</comment>
<dbReference type="NCBIfam" id="TIGR01643">
    <property type="entry name" value="YD_repeat_2x"/>
    <property type="match status" value="1"/>
</dbReference>
<dbReference type="CDD" id="cd12871">
    <property type="entry name" value="Bacuni_01323_like"/>
    <property type="match status" value="1"/>
</dbReference>
<feature type="signal peptide" evidence="1">
    <location>
        <begin position="1"/>
        <end position="24"/>
    </location>
</feature>
<evidence type="ECO:0000256" key="1">
    <source>
        <dbReference type="SAM" id="SignalP"/>
    </source>
</evidence>
<evidence type="ECO:0000313" key="2">
    <source>
        <dbReference type="EMBL" id="RGI76733.1"/>
    </source>
</evidence>
<evidence type="ECO:0000313" key="3">
    <source>
        <dbReference type="EMBL" id="RHE57081.1"/>
    </source>
</evidence>
<evidence type="ECO:0000313" key="4">
    <source>
        <dbReference type="Proteomes" id="UP000263754"/>
    </source>
</evidence>
<keyword evidence="1" id="KW-0732">Signal</keyword>
<dbReference type="EMBL" id="QSKL01000021">
    <property type="protein sequence ID" value="RHE57081.1"/>
    <property type="molecule type" value="Genomic_DNA"/>
</dbReference>
<dbReference type="AlphaFoldDB" id="A0A374N0D7"/>
<accession>A0A374N0D7</accession>
<dbReference type="RefSeq" id="WP_117963113.1">
    <property type="nucleotide sequence ID" value="NZ_JADNFT010000024.1"/>
</dbReference>
<dbReference type="Proteomes" id="UP000284640">
    <property type="component" value="Unassembled WGS sequence"/>
</dbReference>
<dbReference type="InterPro" id="IPR006530">
    <property type="entry name" value="YD"/>
</dbReference>
<organism evidence="2 4">
    <name type="scientific">Bacteroides uniformis</name>
    <dbReference type="NCBI Taxonomy" id="820"/>
    <lineage>
        <taxon>Bacteria</taxon>
        <taxon>Pseudomonadati</taxon>
        <taxon>Bacteroidota</taxon>
        <taxon>Bacteroidia</taxon>
        <taxon>Bacteroidales</taxon>
        <taxon>Bacteroidaceae</taxon>
        <taxon>Bacteroides</taxon>
    </lineage>
</organism>
<dbReference type="Gene3D" id="2.40.160.190">
    <property type="match status" value="1"/>
</dbReference>
<dbReference type="Proteomes" id="UP000263754">
    <property type="component" value="Unassembled WGS sequence"/>
</dbReference>
<dbReference type="EMBL" id="QSOF01000009">
    <property type="protein sequence ID" value="RGI76733.1"/>
    <property type="molecule type" value="Genomic_DNA"/>
</dbReference>
<evidence type="ECO:0000313" key="5">
    <source>
        <dbReference type="Proteomes" id="UP000284640"/>
    </source>
</evidence>
<protein>
    <submittedName>
        <fullName evidence="2">DUF4595 domain-containing protein</fullName>
    </submittedName>
</protein>
<gene>
    <name evidence="3" type="ORF">DW729_16350</name>
    <name evidence="2" type="ORF">DXD90_07865</name>
</gene>
<name>A0A374N0D7_BACUN</name>
<proteinExistence type="predicted"/>